<reference evidence="2 3" key="1">
    <citation type="submission" date="2024-10" db="EMBL/GenBank/DDBJ databases">
        <authorList>
            <person name="Cho J.-C."/>
        </authorList>
    </citation>
    <scope>NUCLEOTIDE SEQUENCE [LARGE SCALE GENOMIC DNA]</scope>
    <source>
        <strain evidence="2 3">KCTC29696</strain>
    </source>
</reference>
<dbReference type="RefSeq" id="WP_279948686.1">
    <property type="nucleotide sequence ID" value="NZ_BAABEN010000026.1"/>
</dbReference>
<proteinExistence type="predicted"/>
<accession>A0ABW7HZT1</accession>
<organism evidence="2 3">
    <name type="scientific">Streptomyces chitinivorans</name>
    <dbReference type="NCBI Taxonomy" id="1257027"/>
    <lineage>
        <taxon>Bacteria</taxon>
        <taxon>Bacillati</taxon>
        <taxon>Actinomycetota</taxon>
        <taxon>Actinomycetes</taxon>
        <taxon>Kitasatosporales</taxon>
        <taxon>Streptomycetaceae</taxon>
        <taxon>Streptomyces</taxon>
    </lineage>
</organism>
<evidence type="ECO:0000313" key="2">
    <source>
        <dbReference type="EMBL" id="MFH0250840.1"/>
    </source>
</evidence>
<feature type="domain" description="Elongation factor G-binding protein C-terminal treble-clef zinc-finger" evidence="1">
    <location>
        <begin position="9"/>
        <end position="162"/>
    </location>
</feature>
<comment type="caution">
    <text evidence="2">The sequence shown here is derived from an EMBL/GenBank/DDBJ whole genome shotgun (WGS) entry which is preliminary data.</text>
</comment>
<dbReference type="InterPro" id="IPR032330">
    <property type="entry name" value="EF-G-binding_C"/>
</dbReference>
<keyword evidence="3" id="KW-1185">Reference proteome</keyword>
<dbReference type="Pfam" id="PF16571">
    <property type="entry name" value="FBP_C"/>
    <property type="match status" value="1"/>
</dbReference>
<name>A0ABW7HZT1_9ACTN</name>
<protein>
    <submittedName>
        <fullName evidence="2">FBP domain-containing protein</fullName>
    </submittedName>
</protein>
<gene>
    <name evidence="2" type="ORF">ACG5V6_21825</name>
</gene>
<evidence type="ECO:0000259" key="1">
    <source>
        <dbReference type="Pfam" id="PF16571"/>
    </source>
</evidence>
<evidence type="ECO:0000313" key="3">
    <source>
        <dbReference type="Proteomes" id="UP001607069"/>
    </source>
</evidence>
<dbReference type="Proteomes" id="UP001607069">
    <property type="component" value="Unassembled WGS sequence"/>
</dbReference>
<dbReference type="EMBL" id="JBIHMK010000100">
    <property type="protein sequence ID" value="MFH0250840.1"/>
    <property type="molecule type" value="Genomic_DNA"/>
</dbReference>
<sequence length="163" mass="17969">MRELSEPVIRASFINCSKGAAQRLPVPRLLSELPWGDLDFLGWRDSAAPDRSYIVAEHGGELVGVEFRCAPRTAGAYHRSMCSLCLTTHPSSGVRLMTAHKARSTGDRYNTVGTYICSDLACSLYVRGVKRVEPGGILKESLTVEEKIERTKANLAAFLDKIR</sequence>